<dbReference type="NCBIfam" id="TIGR01474">
    <property type="entry name" value="ubiA_proteo"/>
    <property type="match status" value="1"/>
</dbReference>
<evidence type="ECO:0000256" key="11">
    <source>
        <dbReference type="ARBA" id="ARBA00023136"/>
    </source>
</evidence>
<feature type="transmembrane region" description="Helical" evidence="12">
    <location>
        <begin position="207"/>
        <end position="229"/>
    </location>
</feature>
<feature type="transmembrane region" description="Helical" evidence="12">
    <location>
        <begin position="43"/>
        <end position="67"/>
    </location>
</feature>
<dbReference type="InterPro" id="IPR044878">
    <property type="entry name" value="UbiA_sf"/>
</dbReference>
<reference evidence="14 15" key="1">
    <citation type="submission" date="2019-01" db="EMBL/GenBank/DDBJ databases">
        <authorList>
            <person name="Chen W.-M."/>
        </authorList>
    </citation>
    <scope>NUCLEOTIDE SEQUENCE [LARGE SCALE GENOMIC DNA]</scope>
    <source>
        <strain evidence="14 15">HPM-16</strain>
    </source>
</reference>
<sequence>MSLRERLDVYVNLTRFNRPIGSYLLLWPTLWALWIASEGIPDLKLIVIFTLGVFLTRSAGCVINDFADRKVDGHVKRTAQRPLATGKITAKEALLLFAALMLVAFGLVLLTNTMTILMSFGGLFLASLYPFMKRYTHLPQVVLGAAFGWAIPMAFTAVGEQIPLIAWVIYSAKLLWTVAYDTMYAMVDRDDDLKIGIKSTAILFGQYDKLIIAILLILTLILLVVAGFLAQLGGFYYLGLLGAVGCFVYQMRLIKDRERDPCFRAFLNNHYAGLSVFVGIFLHYL</sequence>
<feature type="transmembrane region" description="Helical" evidence="12">
    <location>
        <begin position="88"/>
        <end position="108"/>
    </location>
</feature>
<keyword evidence="6 12" id="KW-0808">Transferase</keyword>
<feature type="transmembrane region" description="Helical" evidence="12">
    <location>
        <begin position="164"/>
        <end position="187"/>
    </location>
</feature>
<accession>A0A437QBH5</accession>
<evidence type="ECO:0000256" key="8">
    <source>
        <dbReference type="ARBA" id="ARBA00022692"/>
    </source>
</evidence>
<evidence type="ECO:0000256" key="5">
    <source>
        <dbReference type="ARBA" id="ARBA00022519"/>
    </source>
</evidence>
<dbReference type="PANTHER" id="PTHR11048">
    <property type="entry name" value="PRENYLTRANSFERASES"/>
    <property type="match status" value="1"/>
</dbReference>
<dbReference type="PANTHER" id="PTHR11048:SF28">
    <property type="entry name" value="4-HYDROXYBENZOATE POLYPRENYLTRANSFERASE, MITOCHONDRIAL"/>
    <property type="match status" value="1"/>
</dbReference>
<dbReference type="AlphaFoldDB" id="A0A437QBH5"/>
<feature type="transmembrane region" description="Helical" evidence="12">
    <location>
        <begin position="266"/>
        <end position="284"/>
    </location>
</feature>
<dbReference type="Proteomes" id="UP000282818">
    <property type="component" value="Unassembled WGS sequence"/>
</dbReference>
<dbReference type="FunFam" id="1.20.120.1780:FF:000001">
    <property type="entry name" value="4-hydroxybenzoate octaprenyltransferase"/>
    <property type="match status" value="1"/>
</dbReference>
<evidence type="ECO:0000256" key="7">
    <source>
        <dbReference type="ARBA" id="ARBA00022688"/>
    </source>
</evidence>
<comment type="function">
    <text evidence="12">Catalyzes the prenylation of para-hydroxybenzoate (PHB) with an all-trans polyprenyl group. Mediates the second step in the final reaction sequence of ubiquinone-8 (UQ-8) biosynthesis, which is the condensation of the polyisoprenoid side chain with PHB, generating the first membrane-bound Q intermediate 3-octaprenyl-4-hydroxybenzoate.</text>
</comment>
<dbReference type="GO" id="GO:0006744">
    <property type="term" value="P:ubiquinone biosynthetic process"/>
    <property type="evidence" value="ECO:0007669"/>
    <property type="project" value="UniProtKB-UniRule"/>
</dbReference>
<feature type="transmembrane region" description="Helical" evidence="12">
    <location>
        <begin position="138"/>
        <end position="158"/>
    </location>
</feature>
<comment type="similarity">
    <text evidence="3 12">Belongs to the UbiA prenyltransferase family.</text>
</comment>
<dbReference type="InterPro" id="IPR000537">
    <property type="entry name" value="UbiA_prenyltransferase"/>
</dbReference>
<evidence type="ECO:0000256" key="6">
    <source>
        <dbReference type="ARBA" id="ARBA00022679"/>
    </source>
</evidence>
<evidence type="ECO:0000256" key="10">
    <source>
        <dbReference type="ARBA" id="ARBA00022989"/>
    </source>
</evidence>
<keyword evidence="10 12" id="KW-1133">Transmembrane helix</keyword>
<evidence type="ECO:0000313" key="15">
    <source>
        <dbReference type="Proteomes" id="UP000282818"/>
    </source>
</evidence>
<evidence type="ECO:0000256" key="13">
    <source>
        <dbReference type="NCBIfam" id="TIGR01474"/>
    </source>
</evidence>
<dbReference type="GO" id="GO:0008412">
    <property type="term" value="F:4-hydroxybenzoate polyprenyltransferase activity"/>
    <property type="evidence" value="ECO:0007669"/>
    <property type="project" value="UniProtKB-UniRule"/>
</dbReference>
<comment type="cofactor">
    <cofactor evidence="1 12">
        <name>Mg(2+)</name>
        <dbReference type="ChEBI" id="CHEBI:18420"/>
    </cofactor>
</comment>
<evidence type="ECO:0000256" key="2">
    <source>
        <dbReference type="ARBA" id="ARBA00004141"/>
    </source>
</evidence>
<evidence type="ECO:0000256" key="4">
    <source>
        <dbReference type="ARBA" id="ARBA00022475"/>
    </source>
</evidence>
<name>A0A437QBH5_9GAMM</name>
<protein>
    <recommendedName>
        <fullName evidence="12 13">4-hydroxybenzoate octaprenyltransferase</fullName>
        <ecNumber evidence="12 13">2.5.1.39</ecNumber>
    </recommendedName>
    <alternativeName>
        <fullName evidence="12">4-HB polyprenyltransferase</fullName>
    </alternativeName>
</protein>
<evidence type="ECO:0000256" key="1">
    <source>
        <dbReference type="ARBA" id="ARBA00001946"/>
    </source>
</evidence>
<dbReference type="UniPathway" id="UPA00232"/>
<keyword evidence="5 12" id="KW-0997">Cell inner membrane</keyword>
<organism evidence="14 15">
    <name type="scientific">Neptunomonas marina</name>
    <dbReference type="NCBI Taxonomy" id="1815562"/>
    <lineage>
        <taxon>Bacteria</taxon>
        <taxon>Pseudomonadati</taxon>
        <taxon>Pseudomonadota</taxon>
        <taxon>Gammaproteobacteria</taxon>
        <taxon>Oceanospirillales</taxon>
        <taxon>Oceanospirillaceae</taxon>
        <taxon>Neptunomonas</taxon>
    </lineage>
</organism>
<evidence type="ECO:0000313" key="14">
    <source>
        <dbReference type="EMBL" id="RVU31845.1"/>
    </source>
</evidence>
<evidence type="ECO:0000256" key="9">
    <source>
        <dbReference type="ARBA" id="ARBA00022842"/>
    </source>
</evidence>
<evidence type="ECO:0000256" key="12">
    <source>
        <dbReference type="HAMAP-Rule" id="MF_01635"/>
    </source>
</evidence>
<proteinExistence type="inferred from homology"/>
<keyword evidence="8 12" id="KW-0812">Transmembrane</keyword>
<evidence type="ECO:0000256" key="3">
    <source>
        <dbReference type="ARBA" id="ARBA00005985"/>
    </source>
</evidence>
<dbReference type="InterPro" id="IPR006370">
    <property type="entry name" value="HB_polyprenyltransferase-like"/>
</dbReference>
<dbReference type="Gene3D" id="1.20.120.1780">
    <property type="entry name" value="UbiA prenyltransferase"/>
    <property type="match status" value="1"/>
</dbReference>
<keyword evidence="15" id="KW-1185">Reference proteome</keyword>
<dbReference type="InterPro" id="IPR039653">
    <property type="entry name" value="Prenyltransferase"/>
</dbReference>
<gene>
    <name evidence="12" type="primary">ubiA</name>
    <name evidence="14" type="ORF">EOE65_07395</name>
</gene>
<comment type="pathway">
    <text evidence="12">Cofactor biosynthesis; ubiquinone biosynthesis.</text>
</comment>
<comment type="subcellular location">
    <subcellularLocation>
        <location evidence="12">Cell inner membrane</location>
        <topology evidence="12">Multi-pass membrane protein</topology>
    </subcellularLocation>
    <subcellularLocation>
        <location evidence="2">Membrane</location>
        <topology evidence="2">Multi-pass membrane protein</topology>
    </subcellularLocation>
</comment>
<feature type="transmembrane region" description="Helical" evidence="12">
    <location>
        <begin position="20"/>
        <end position="37"/>
    </location>
</feature>
<dbReference type="GO" id="GO:0005886">
    <property type="term" value="C:plasma membrane"/>
    <property type="evidence" value="ECO:0007669"/>
    <property type="project" value="UniProtKB-SubCell"/>
</dbReference>
<dbReference type="EC" id="2.5.1.39" evidence="12 13"/>
<keyword evidence="7 12" id="KW-0831">Ubiquinone biosynthesis</keyword>
<comment type="caution">
    <text evidence="14">The sequence shown here is derived from an EMBL/GenBank/DDBJ whole genome shotgun (WGS) entry which is preliminary data.</text>
</comment>
<dbReference type="Gene3D" id="1.10.357.140">
    <property type="entry name" value="UbiA prenyltransferase"/>
    <property type="match status" value="1"/>
</dbReference>
<dbReference type="HAMAP" id="MF_01635">
    <property type="entry name" value="UbiA"/>
    <property type="match status" value="1"/>
</dbReference>
<keyword evidence="4 12" id="KW-1003">Cell membrane</keyword>
<dbReference type="Pfam" id="PF01040">
    <property type="entry name" value="UbiA"/>
    <property type="match status" value="1"/>
</dbReference>
<dbReference type="CDD" id="cd13959">
    <property type="entry name" value="PT_UbiA_COQ2"/>
    <property type="match status" value="1"/>
</dbReference>
<keyword evidence="9 12" id="KW-0460">Magnesium</keyword>
<keyword evidence="11 12" id="KW-0472">Membrane</keyword>
<comment type="catalytic activity">
    <reaction evidence="12">
        <text>all-trans-octaprenyl diphosphate + 4-hydroxybenzoate = 4-hydroxy-3-(all-trans-octaprenyl)benzoate + diphosphate</text>
        <dbReference type="Rhea" id="RHEA:27782"/>
        <dbReference type="ChEBI" id="CHEBI:1617"/>
        <dbReference type="ChEBI" id="CHEBI:17879"/>
        <dbReference type="ChEBI" id="CHEBI:33019"/>
        <dbReference type="ChEBI" id="CHEBI:57711"/>
        <dbReference type="EC" id="2.5.1.39"/>
    </reaction>
</comment>
<dbReference type="FunFam" id="1.10.357.140:FF:000002">
    <property type="entry name" value="4-hydroxybenzoate octaprenyltransferase"/>
    <property type="match status" value="1"/>
</dbReference>
<dbReference type="EMBL" id="SACQ01000002">
    <property type="protein sequence ID" value="RVU31845.1"/>
    <property type="molecule type" value="Genomic_DNA"/>
</dbReference>